<proteinExistence type="predicted"/>
<evidence type="ECO:0000256" key="1">
    <source>
        <dbReference type="SAM" id="MobiDB-lite"/>
    </source>
</evidence>
<protein>
    <submittedName>
        <fullName evidence="2">Uncharacterized protein</fullName>
    </submittedName>
</protein>
<dbReference type="AlphaFoldDB" id="A0AAV2CZR3"/>
<evidence type="ECO:0000313" key="3">
    <source>
        <dbReference type="Proteomes" id="UP001497516"/>
    </source>
</evidence>
<feature type="compositionally biased region" description="Low complexity" evidence="1">
    <location>
        <begin position="233"/>
        <end position="242"/>
    </location>
</feature>
<name>A0AAV2CZR3_9ROSI</name>
<organism evidence="2 3">
    <name type="scientific">Linum trigynum</name>
    <dbReference type="NCBI Taxonomy" id="586398"/>
    <lineage>
        <taxon>Eukaryota</taxon>
        <taxon>Viridiplantae</taxon>
        <taxon>Streptophyta</taxon>
        <taxon>Embryophyta</taxon>
        <taxon>Tracheophyta</taxon>
        <taxon>Spermatophyta</taxon>
        <taxon>Magnoliopsida</taxon>
        <taxon>eudicotyledons</taxon>
        <taxon>Gunneridae</taxon>
        <taxon>Pentapetalae</taxon>
        <taxon>rosids</taxon>
        <taxon>fabids</taxon>
        <taxon>Malpighiales</taxon>
        <taxon>Linaceae</taxon>
        <taxon>Linum</taxon>
    </lineage>
</organism>
<keyword evidence="3" id="KW-1185">Reference proteome</keyword>
<reference evidence="2 3" key="1">
    <citation type="submission" date="2024-04" db="EMBL/GenBank/DDBJ databases">
        <authorList>
            <person name="Fracassetti M."/>
        </authorList>
    </citation>
    <scope>NUCLEOTIDE SEQUENCE [LARGE SCALE GENOMIC DNA]</scope>
</reference>
<dbReference type="Proteomes" id="UP001497516">
    <property type="component" value="Chromosome 10"/>
</dbReference>
<gene>
    <name evidence="2" type="ORF">LTRI10_LOCUS8957</name>
</gene>
<feature type="region of interest" description="Disordered" evidence="1">
    <location>
        <begin position="108"/>
        <end position="253"/>
    </location>
</feature>
<accession>A0AAV2CZR3</accession>
<dbReference type="EMBL" id="OZ034814">
    <property type="protein sequence ID" value="CAL1361589.1"/>
    <property type="molecule type" value="Genomic_DNA"/>
</dbReference>
<feature type="compositionally biased region" description="Basic residues" evidence="1">
    <location>
        <begin position="243"/>
        <end position="253"/>
    </location>
</feature>
<sequence length="253" mass="27739">MLIAFLTTSLKNQSLGCNLPPLDDHQIRVGSSGRYRCSMTVAQRPSVADPKSGRTGCTIRRRVLSHRKRKLEALSEIVELTVVDSIKRSRKSALKGWRFWLPPSSVLDEETLSPKPTNSKPIPMEKKRHNQPGMGPKIPSRGNNCMQPFGEDGQTKPSCESDREFPVREGGPVPPALSQMNPGNDAGTGYESESSDTGKDLQSRNARSVLATEVGRKSGPNPPAFGVGKFLGLILPKKPNNSNKKKKKRISRS</sequence>
<evidence type="ECO:0000313" key="2">
    <source>
        <dbReference type="EMBL" id="CAL1361589.1"/>
    </source>
</evidence>